<keyword evidence="3" id="KW-1185">Reference proteome</keyword>
<feature type="region of interest" description="Disordered" evidence="1">
    <location>
        <begin position="134"/>
        <end position="158"/>
    </location>
</feature>
<dbReference type="GeneID" id="63752031"/>
<evidence type="ECO:0000313" key="2">
    <source>
        <dbReference type="EMBL" id="OJJ37132.1"/>
    </source>
</evidence>
<name>A0A1L9RQG2_ASPWE</name>
<protein>
    <submittedName>
        <fullName evidence="2">Uncharacterized protein</fullName>
    </submittedName>
</protein>
<feature type="compositionally biased region" description="Basic residues" evidence="1">
    <location>
        <begin position="73"/>
        <end position="92"/>
    </location>
</feature>
<dbReference type="VEuPathDB" id="FungiDB:ASPWEDRAFT_440886"/>
<organism evidence="2 3">
    <name type="scientific">Aspergillus wentii DTO 134E9</name>
    <dbReference type="NCBI Taxonomy" id="1073089"/>
    <lineage>
        <taxon>Eukaryota</taxon>
        <taxon>Fungi</taxon>
        <taxon>Dikarya</taxon>
        <taxon>Ascomycota</taxon>
        <taxon>Pezizomycotina</taxon>
        <taxon>Eurotiomycetes</taxon>
        <taxon>Eurotiomycetidae</taxon>
        <taxon>Eurotiales</taxon>
        <taxon>Aspergillaceae</taxon>
        <taxon>Aspergillus</taxon>
        <taxon>Aspergillus subgen. Cremei</taxon>
    </lineage>
</organism>
<sequence>MSSGSPPTADSTPSASKSVLSDSAPELGHPERNDEPPSPVKPKRRRRAAASDEKPVKNQMFYFVDASSSSREKRAHVMRHHVQEKRRQRKHSTAGDNDGHSQRNPWQGKLEYGDSDELHRIQRNSEEIATGNSALLSTGPVPLNPASQTNSPFASPVTMLDASRKDPFDSLPMVLGKDDLELVDYWTNKLTYWSGQNIYMKNAVFRAAMNHPLAFQAVVLTYCARWRAQLYGVKDCPAVQHHLGQTTKGIEDILNGSIHIDEDNFAMALTGMALQEERFGSKETAQRYADKAVQVFRPLSGSNIPVEVFMHYVRYVMIPANPVVDVDGQRWLLTFLRGAEELMAEQSKDIYISTVPQRRESFQMEGPLFPLLSSGPCPSQVPHDSRMYVVPGAPTQEICRTAALIYITAALWDYQDSASKTSRFLAHLSATVKAHSLDRYPAVETLVWLLLEEGHDADLKDPERGWSTGELLKTHKQLRPDLQFYFNEILMSFLMLVPPIRGIDAFEKELQATVG</sequence>
<dbReference type="PANTHER" id="PTHR37540">
    <property type="entry name" value="TRANSCRIPTION FACTOR (ACR-2), PUTATIVE-RELATED-RELATED"/>
    <property type="match status" value="1"/>
</dbReference>
<evidence type="ECO:0000313" key="3">
    <source>
        <dbReference type="Proteomes" id="UP000184383"/>
    </source>
</evidence>
<dbReference type="EMBL" id="KV878211">
    <property type="protein sequence ID" value="OJJ37132.1"/>
    <property type="molecule type" value="Genomic_DNA"/>
</dbReference>
<dbReference type="AlphaFoldDB" id="A0A1L9RQG2"/>
<feature type="region of interest" description="Disordered" evidence="1">
    <location>
        <begin position="1"/>
        <end position="111"/>
    </location>
</feature>
<feature type="compositionally biased region" description="Low complexity" evidence="1">
    <location>
        <begin position="1"/>
        <end position="18"/>
    </location>
</feature>
<reference evidence="3" key="1">
    <citation type="journal article" date="2017" name="Genome Biol.">
        <title>Comparative genomics reveals high biological diversity and specific adaptations in the industrially and medically important fungal genus Aspergillus.</title>
        <authorList>
            <person name="de Vries R.P."/>
            <person name="Riley R."/>
            <person name="Wiebenga A."/>
            <person name="Aguilar-Osorio G."/>
            <person name="Amillis S."/>
            <person name="Uchima C.A."/>
            <person name="Anderluh G."/>
            <person name="Asadollahi M."/>
            <person name="Askin M."/>
            <person name="Barry K."/>
            <person name="Battaglia E."/>
            <person name="Bayram O."/>
            <person name="Benocci T."/>
            <person name="Braus-Stromeyer S.A."/>
            <person name="Caldana C."/>
            <person name="Canovas D."/>
            <person name="Cerqueira G.C."/>
            <person name="Chen F."/>
            <person name="Chen W."/>
            <person name="Choi C."/>
            <person name="Clum A."/>
            <person name="Dos Santos R.A."/>
            <person name="Damasio A.R."/>
            <person name="Diallinas G."/>
            <person name="Emri T."/>
            <person name="Fekete E."/>
            <person name="Flipphi M."/>
            <person name="Freyberg S."/>
            <person name="Gallo A."/>
            <person name="Gournas C."/>
            <person name="Habgood R."/>
            <person name="Hainaut M."/>
            <person name="Harispe M.L."/>
            <person name="Henrissat B."/>
            <person name="Hilden K.S."/>
            <person name="Hope R."/>
            <person name="Hossain A."/>
            <person name="Karabika E."/>
            <person name="Karaffa L."/>
            <person name="Karanyi Z."/>
            <person name="Krasevec N."/>
            <person name="Kuo A."/>
            <person name="Kusch H."/>
            <person name="LaButti K."/>
            <person name="Lagendijk E.L."/>
            <person name="Lapidus A."/>
            <person name="Levasseur A."/>
            <person name="Lindquist E."/>
            <person name="Lipzen A."/>
            <person name="Logrieco A.F."/>
            <person name="MacCabe A."/>
            <person name="Maekelae M.R."/>
            <person name="Malavazi I."/>
            <person name="Melin P."/>
            <person name="Meyer V."/>
            <person name="Mielnichuk N."/>
            <person name="Miskei M."/>
            <person name="Molnar A.P."/>
            <person name="Mule G."/>
            <person name="Ngan C.Y."/>
            <person name="Orejas M."/>
            <person name="Orosz E."/>
            <person name="Ouedraogo J.P."/>
            <person name="Overkamp K.M."/>
            <person name="Park H.-S."/>
            <person name="Perrone G."/>
            <person name="Piumi F."/>
            <person name="Punt P.J."/>
            <person name="Ram A.F."/>
            <person name="Ramon A."/>
            <person name="Rauscher S."/>
            <person name="Record E."/>
            <person name="Riano-Pachon D.M."/>
            <person name="Robert V."/>
            <person name="Roehrig J."/>
            <person name="Ruller R."/>
            <person name="Salamov A."/>
            <person name="Salih N.S."/>
            <person name="Samson R.A."/>
            <person name="Sandor E."/>
            <person name="Sanguinetti M."/>
            <person name="Schuetze T."/>
            <person name="Sepcic K."/>
            <person name="Shelest E."/>
            <person name="Sherlock G."/>
            <person name="Sophianopoulou V."/>
            <person name="Squina F.M."/>
            <person name="Sun H."/>
            <person name="Susca A."/>
            <person name="Todd R.B."/>
            <person name="Tsang A."/>
            <person name="Unkles S.E."/>
            <person name="van de Wiele N."/>
            <person name="van Rossen-Uffink D."/>
            <person name="Oliveira J.V."/>
            <person name="Vesth T.C."/>
            <person name="Visser J."/>
            <person name="Yu J.-H."/>
            <person name="Zhou M."/>
            <person name="Andersen M.R."/>
            <person name="Archer D.B."/>
            <person name="Baker S.E."/>
            <person name="Benoit I."/>
            <person name="Brakhage A.A."/>
            <person name="Braus G.H."/>
            <person name="Fischer R."/>
            <person name="Frisvad J.C."/>
            <person name="Goldman G.H."/>
            <person name="Houbraken J."/>
            <person name="Oakley B."/>
            <person name="Pocsi I."/>
            <person name="Scazzocchio C."/>
            <person name="Seiboth B."/>
            <person name="vanKuyk P.A."/>
            <person name="Wortman J."/>
            <person name="Dyer P.S."/>
            <person name="Grigoriev I.V."/>
        </authorList>
    </citation>
    <scope>NUCLEOTIDE SEQUENCE [LARGE SCALE GENOMIC DNA]</scope>
    <source>
        <strain evidence="3">DTO 134E9</strain>
    </source>
</reference>
<evidence type="ECO:0000256" key="1">
    <source>
        <dbReference type="SAM" id="MobiDB-lite"/>
    </source>
</evidence>
<proteinExistence type="predicted"/>
<dbReference type="PANTHER" id="PTHR37540:SF10">
    <property type="entry name" value="SIGMA-70 REGION 2 FAMILY PROTEIN"/>
    <property type="match status" value="1"/>
</dbReference>
<dbReference type="OrthoDB" id="4206571at2759"/>
<dbReference type="Proteomes" id="UP000184383">
    <property type="component" value="Unassembled WGS sequence"/>
</dbReference>
<accession>A0A1L9RQG2</accession>
<dbReference type="RefSeq" id="XP_040690808.1">
    <property type="nucleotide sequence ID" value="XM_040836183.1"/>
</dbReference>
<gene>
    <name evidence="2" type="ORF">ASPWEDRAFT_440886</name>
</gene>